<feature type="repeat" description="RCC1" evidence="2">
    <location>
        <begin position="75"/>
        <end position="140"/>
    </location>
</feature>
<feature type="repeat" description="RCC1" evidence="2">
    <location>
        <begin position="295"/>
        <end position="347"/>
    </location>
</feature>
<proteinExistence type="predicted"/>
<dbReference type="PROSITE" id="PS50012">
    <property type="entry name" value="RCC1_3"/>
    <property type="match status" value="5"/>
</dbReference>
<dbReference type="OrthoDB" id="5370059at2759"/>
<evidence type="ECO:0000313" key="4">
    <source>
        <dbReference type="EMBL" id="KAJ2742709.1"/>
    </source>
</evidence>
<evidence type="ECO:0000313" key="5">
    <source>
        <dbReference type="Proteomes" id="UP001140011"/>
    </source>
</evidence>
<accession>A0A9W8L787</accession>
<dbReference type="Pfam" id="PF25390">
    <property type="entry name" value="WD40_RLD"/>
    <property type="match status" value="1"/>
</dbReference>
<organism evidence="4 5">
    <name type="scientific">Coemansia pectinata</name>
    <dbReference type="NCBI Taxonomy" id="1052879"/>
    <lineage>
        <taxon>Eukaryota</taxon>
        <taxon>Fungi</taxon>
        <taxon>Fungi incertae sedis</taxon>
        <taxon>Zoopagomycota</taxon>
        <taxon>Kickxellomycotina</taxon>
        <taxon>Kickxellomycetes</taxon>
        <taxon>Kickxellales</taxon>
        <taxon>Kickxellaceae</taxon>
        <taxon>Coemansia</taxon>
    </lineage>
</organism>
<gene>
    <name evidence="4" type="ORF">GGI19_006783</name>
</gene>
<evidence type="ECO:0000256" key="1">
    <source>
        <dbReference type="ARBA" id="ARBA00022737"/>
    </source>
</evidence>
<dbReference type="InterPro" id="IPR009091">
    <property type="entry name" value="RCC1/BLIP-II"/>
</dbReference>
<feature type="repeat" description="RCC1" evidence="2">
    <location>
        <begin position="141"/>
        <end position="194"/>
    </location>
</feature>
<keyword evidence="1" id="KW-0677">Repeat</keyword>
<comment type="caution">
    <text evidence="4">The sequence shown here is derived from an EMBL/GenBank/DDBJ whole genome shotgun (WGS) entry which is preliminary data.</text>
</comment>
<dbReference type="SUPFAM" id="SSF50985">
    <property type="entry name" value="RCC1/BLIP-II"/>
    <property type="match status" value="1"/>
</dbReference>
<dbReference type="PANTHER" id="PTHR22870">
    <property type="entry name" value="REGULATOR OF CHROMOSOME CONDENSATION"/>
    <property type="match status" value="1"/>
</dbReference>
<dbReference type="InterPro" id="IPR000408">
    <property type="entry name" value="Reg_chr_condens"/>
</dbReference>
<protein>
    <recommendedName>
        <fullName evidence="3">RCC1-like domain-containing protein</fullName>
    </recommendedName>
</protein>
<dbReference type="Proteomes" id="UP001140011">
    <property type="component" value="Unassembled WGS sequence"/>
</dbReference>
<dbReference type="EMBL" id="JANBUH010001774">
    <property type="protein sequence ID" value="KAJ2742709.1"/>
    <property type="molecule type" value="Genomic_DNA"/>
</dbReference>
<feature type="domain" description="RCC1-like" evidence="3">
    <location>
        <begin position="22"/>
        <end position="339"/>
    </location>
</feature>
<keyword evidence="5" id="KW-1185">Reference proteome</keyword>
<dbReference type="AlphaFoldDB" id="A0A9W8L787"/>
<evidence type="ECO:0000259" key="3">
    <source>
        <dbReference type="Pfam" id="PF25390"/>
    </source>
</evidence>
<sequence length="347" mass="36252">MGAGVRHALIAFSSPENAYNTQLLGIGLNRCQQLGRVAPNTTKTPVVANVRGKISQIACGREHSALLVDKPDGSTHIAVCGSNAFGQVGLDTLLRRTADPPKLISFAMSDLTSLDDAMATGESPVKVQCGLDHTVVLTSRGRAFAMGWGADGQLGAGPNSATAFSRPVLVSGLEEAPLTDISSSTDFTLALTADNRLYYWGNAEYGQCMTGTKIDQVLTPIQVPFGFGRITDIAAGGCHALVLTDDGRVYSCGYGALGLGPATIATLQPTLIEGLRDIEAIFASTDRCIAIDARHRVYSWGLGNAAGRLGNGTVGTNAFEPELLDTCSLVMDSSMFALGNDIALIAN</sequence>
<name>A0A9W8L787_9FUNG</name>
<dbReference type="InterPro" id="IPR051210">
    <property type="entry name" value="Ub_ligase/GEF_domain"/>
</dbReference>
<evidence type="ECO:0000256" key="2">
    <source>
        <dbReference type="PROSITE-ProRule" id="PRU00235"/>
    </source>
</evidence>
<dbReference type="Gene3D" id="2.130.10.30">
    <property type="entry name" value="Regulator of chromosome condensation 1/beta-lactamase-inhibitor protein II"/>
    <property type="match status" value="2"/>
</dbReference>
<dbReference type="InterPro" id="IPR058923">
    <property type="entry name" value="RCC1-like_dom"/>
</dbReference>
<dbReference type="PANTHER" id="PTHR22870:SF466">
    <property type="entry name" value="ANKYRIN REPEAT-CONTAINING PROTEIN"/>
    <property type="match status" value="1"/>
</dbReference>
<dbReference type="PROSITE" id="PS00626">
    <property type="entry name" value="RCC1_2"/>
    <property type="match status" value="2"/>
</dbReference>
<feature type="repeat" description="RCC1" evidence="2">
    <location>
        <begin position="21"/>
        <end position="70"/>
    </location>
</feature>
<feature type="repeat" description="RCC1" evidence="2">
    <location>
        <begin position="195"/>
        <end position="246"/>
    </location>
</feature>
<dbReference type="PRINTS" id="PR00633">
    <property type="entry name" value="RCCNDNSATION"/>
</dbReference>
<reference evidence="4" key="1">
    <citation type="submission" date="2022-07" db="EMBL/GenBank/DDBJ databases">
        <title>Phylogenomic reconstructions and comparative analyses of Kickxellomycotina fungi.</title>
        <authorList>
            <person name="Reynolds N.K."/>
            <person name="Stajich J.E."/>
            <person name="Barry K."/>
            <person name="Grigoriev I.V."/>
            <person name="Crous P."/>
            <person name="Smith M.E."/>
        </authorList>
    </citation>
    <scope>NUCLEOTIDE SEQUENCE</scope>
    <source>
        <strain evidence="4">BCRC 34297</strain>
    </source>
</reference>